<name>A0A8S1JCX5_9CHLO</name>
<comment type="caution">
    <text evidence="4">The sequence shown here is derived from an EMBL/GenBank/DDBJ whole genome shotgun (WGS) entry which is preliminary data.</text>
</comment>
<reference evidence="4" key="1">
    <citation type="submission" date="2020-12" db="EMBL/GenBank/DDBJ databases">
        <authorList>
            <person name="Iha C."/>
        </authorList>
    </citation>
    <scope>NUCLEOTIDE SEQUENCE</scope>
</reference>
<dbReference type="Gene3D" id="3.40.50.410">
    <property type="entry name" value="von Willebrand factor, type A domain"/>
    <property type="match status" value="1"/>
</dbReference>
<evidence type="ECO:0000259" key="3">
    <source>
        <dbReference type="PROSITE" id="PS50234"/>
    </source>
</evidence>
<evidence type="ECO:0000313" key="5">
    <source>
        <dbReference type="Proteomes" id="UP000708148"/>
    </source>
</evidence>
<accession>A0A8S1JCX5</accession>
<dbReference type="PROSITE" id="PS50234">
    <property type="entry name" value="VWFA"/>
    <property type="match status" value="1"/>
</dbReference>
<dbReference type="AlphaFoldDB" id="A0A8S1JCX5"/>
<feature type="domain" description="VWFA" evidence="3">
    <location>
        <begin position="199"/>
        <end position="431"/>
    </location>
</feature>
<proteinExistence type="predicted"/>
<dbReference type="InterPro" id="IPR051173">
    <property type="entry name" value="Ca_channel_alpha-2/delta"/>
</dbReference>
<dbReference type="InterPro" id="IPR002035">
    <property type="entry name" value="VWF_A"/>
</dbReference>
<dbReference type="InterPro" id="IPR016186">
    <property type="entry name" value="C-type_lectin-like/link_sf"/>
</dbReference>
<dbReference type="SUPFAM" id="SSF56436">
    <property type="entry name" value="C-type lectin-like"/>
    <property type="match status" value="1"/>
</dbReference>
<dbReference type="InterPro" id="IPR036465">
    <property type="entry name" value="vWFA_dom_sf"/>
</dbReference>
<dbReference type="SUPFAM" id="SSF53300">
    <property type="entry name" value="vWA-like"/>
    <property type="match status" value="1"/>
</dbReference>
<dbReference type="Pfam" id="PF00059">
    <property type="entry name" value="Lectin_C"/>
    <property type="match status" value="1"/>
</dbReference>
<feature type="signal peptide" evidence="1">
    <location>
        <begin position="1"/>
        <end position="26"/>
    </location>
</feature>
<dbReference type="Pfam" id="PF13519">
    <property type="entry name" value="VWA_2"/>
    <property type="match status" value="1"/>
</dbReference>
<protein>
    <recommendedName>
        <fullName evidence="6">VWFA domain-containing protein</fullName>
    </recommendedName>
</protein>
<keyword evidence="5" id="KW-1185">Reference proteome</keyword>
<dbReference type="CDD" id="cd00037">
    <property type="entry name" value="CLECT"/>
    <property type="match status" value="1"/>
</dbReference>
<gene>
    <name evidence="4" type="ORF">OSTQU699_LOCUS10776</name>
</gene>
<feature type="chain" id="PRO_5035735923" description="VWFA domain-containing protein" evidence="1">
    <location>
        <begin position="27"/>
        <end position="724"/>
    </location>
</feature>
<dbReference type="PROSITE" id="PS50041">
    <property type="entry name" value="C_TYPE_LECTIN_2"/>
    <property type="match status" value="1"/>
</dbReference>
<dbReference type="SMART" id="SM00034">
    <property type="entry name" value="CLECT"/>
    <property type="match status" value="1"/>
</dbReference>
<dbReference type="GO" id="GO:0005891">
    <property type="term" value="C:voltage-gated calcium channel complex"/>
    <property type="evidence" value="ECO:0007669"/>
    <property type="project" value="TreeGrafter"/>
</dbReference>
<dbReference type="PANTHER" id="PTHR10166">
    <property type="entry name" value="VOLTAGE-DEPENDENT CALCIUM CHANNEL SUBUNIT ALPHA-2/DELTA-RELATED"/>
    <property type="match status" value="1"/>
</dbReference>
<dbReference type="InterPro" id="IPR016187">
    <property type="entry name" value="CTDL_fold"/>
</dbReference>
<evidence type="ECO:0000259" key="2">
    <source>
        <dbReference type="PROSITE" id="PS50041"/>
    </source>
</evidence>
<organism evidence="4 5">
    <name type="scientific">Ostreobium quekettii</name>
    <dbReference type="NCBI Taxonomy" id="121088"/>
    <lineage>
        <taxon>Eukaryota</taxon>
        <taxon>Viridiplantae</taxon>
        <taxon>Chlorophyta</taxon>
        <taxon>core chlorophytes</taxon>
        <taxon>Ulvophyceae</taxon>
        <taxon>TCBD clade</taxon>
        <taxon>Bryopsidales</taxon>
        <taxon>Ostreobineae</taxon>
        <taxon>Ostreobiaceae</taxon>
        <taxon>Ostreobium</taxon>
    </lineage>
</organism>
<sequence>MASRRPPTPPAIAATILLLLLGSAAADEVDDLIDSVEAVVEKIADEATAAFAKRFESVEGCACSPHACGSDFESSECAEDIGDAELCGACAGQKLSFEESFILTPPTVDLEDLPADVKDSICTFRGLNDVFSEVKDDLGIRAWSYVATTNGVMRNWPGHAHERGEDVIPELADPNLEGCKIYDPRIRPWYAAATSGPKDVVLVVDTSESMLVASDGEGDSMTRWDVAKRAILSLLDTFGITDYINMVEFNDKVTSLNPGKMLQATSENIAALKEEVNGIEPNGGTDFRNGLEEAFDLLTEATVRHREEEELVSSDCQKVIIFVTAGEDCTLGNGKKCAKKPPKNLTPVDAVLELIEEKQQELVDAGSQRAHIFPYSFGADADDEIPKEMACANEGVWGRILSTDDPLFKMNAYTAYLASQRGNSEPIWSRLYEDEFGLGLVVTAAKPIYSPKTSLGADGSLVGVVAHDVRIADIEEVAPDFKSVILQIIRRGIQCIDTVFTGCELQVLRGEEGQCPEKFDEADCYFFEKSGSYYIAPKEPLLTFDDAEAFCQDLGGKLADIDEPEEEDLLAGLASNAGSWIGLRRDDTGEWKWRVTGDAVPEDSDIWVFRKELQDPKKECATIDRRGVRNSVHPEDCATLTRPICEFPADAIPDQCTGDKALQIDEDYEYNVRPLSTCRQEEVDRLDATSASPGAEDLAIEDVVCSLGETKSTFDVRCCDDCDV</sequence>
<dbReference type="Gene3D" id="3.10.100.10">
    <property type="entry name" value="Mannose-Binding Protein A, subunit A"/>
    <property type="match status" value="1"/>
</dbReference>
<evidence type="ECO:0000313" key="4">
    <source>
        <dbReference type="EMBL" id="CAD7705421.1"/>
    </source>
</evidence>
<dbReference type="SMART" id="SM00327">
    <property type="entry name" value="VWA"/>
    <property type="match status" value="1"/>
</dbReference>
<keyword evidence="1" id="KW-0732">Signal</keyword>
<dbReference type="InterPro" id="IPR001304">
    <property type="entry name" value="C-type_lectin-like"/>
</dbReference>
<feature type="domain" description="C-type lectin" evidence="2">
    <location>
        <begin position="520"/>
        <end position="646"/>
    </location>
</feature>
<dbReference type="OrthoDB" id="1922840at2759"/>
<evidence type="ECO:0008006" key="6">
    <source>
        <dbReference type="Google" id="ProtNLM"/>
    </source>
</evidence>
<dbReference type="PANTHER" id="PTHR10166:SF37">
    <property type="entry name" value="STOLID, ISOFORM H"/>
    <property type="match status" value="1"/>
</dbReference>
<dbReference type="GO" id="GO:0005245">
    <property type="term" value="F:voltage-gated calcium channel activity"/>
    <property type="evidence" value="ECO:0007669"/>
    <property type="project" value="TreeGrafter"/>
</dbReference>
<dbReference type="EMBL" id="CAJHUC010003123">
    <property type="protein sequence ID" value="CAD7705421.1"/>
    <property type="molecule type" value="Genomic_DNA"/>
</dbReference>
<dbReference type="Proteomes" id="UP000708148">
    <property type="component" value="Unassembled WGS sequence"/>
</dbReference>
<evidence type="ECO:0000256" key="1">
    <source>
        <dbReference type="SAM" id="SignalP"/>
    </source>
</evidence>